<protein>
    <submittedName>
        <fullName evidence="1">Uncharacterized protein</fullName>
    </submittedName>
</protein>
<reference evidence="1" key="1">
    <citation type="submission" date="2016-12" db="EMBL/GenBank/DDBJ databases">
        <title>A murine herpesvirus closely related to ubiquitous human herpesviruses causes T-cell depletion.</title>
        <authorList>
            <person name="Patel S.J."/>
            <person name="Zhao G."/>
            <person name="Penna V.R."/>
            <person name="Park E."/>
            <person name="Lauron E.J."/>
            <person name="Harvey I.B."/>
            <person name="Beatty W.L."/>
            <person name="Plougastel-Douglas B."/>
            <person name="Poursine-Laurent J."/>
            <person name="Fremont D.H."/>
            <person name="Wang D."/>
            <person name="Yokoyama W.M."/>
        </authorList>
    </citation>
    <scope>NUCLEOTIDE SEQUENCE [LARGE SCALE GENOMIC DNA]</scope>
    <source>
        <strain evidence="1">YOK1</strain>
    </source>
</reference>
<dbReference type="KEGG" id="vg:30999412"/>
<evidence type="ECO:0000313" key="1">
    <source>
        <dbReference type="EMBL" id="APZ76286.1"/>
    </source>
</evidence>
<keyword evidence="2" id="KW-1185">Reference proteome</keyword>
<organism evidence="1">
    <name type="scientific">Murid betaherpesvirus 3</name>
    <dbReference type="NCBI Taxonomy" id="2560603"/>
    <lineage>
        <taxon>Viruses</taxon>
        <taxon>Duplodnaviria</taxon>
        <taxon>Heunggongvirae</taxon>
        <taxon>Peploviricota</taxon>
        <taxon>Herviviricetes</taxon>
        <taxon>Herpesvirales</taxon>
        <taxon>Orthoherpesviridae</taxon>
        <taxon>Betaherpesvirinae</taxon>
        <taxon>Roseolovirus</taxon>
        <taxon>Roseolovirus muridbeta3</taxon>
    </lineage>
</organism>
<dbReference type="Pfam" id="PF06501">
    <property type="entry name" value="Herpes_U55"/>
    <property type="match status" value="1"/>
</dbReference>
<sequence length="383" mass="46237">MSFRSILIPANKINNEMKQIDVKNQIWTTSKDRALLLCPDASNEHYKMHPDIIYGFKKQKLQIMLSKKYNYQNDTPFKLNIINLRIILPKKRYVVLRTSSYRSTNNALQNGLKTTFSYKISSITKNSITYKFVVADIIWGLIQQNAKDDINTRTFQMALPIYNTDLYKKVKNRELTWTPVYISNNNVYIKKIRYYAFRLDIYFHFIMTQRELNYHSPPFSFSVEIKFSCKPLYDAPRIVIYRPYYKISYSEGCMLIKFPDNMNLQKDEEHKIVYQFCYYSQKLYAIFIPYFSHDYTIISTIWHDGNFLKIRLRSRVNKYICQNTVLGKVYFLNRNYTGYSNRYYKTIHNLLEITSRRMSFKDICVNIFPRFIPYEYHRKIFYK</sequence>
<proteinExistence type="predicted"/>
<accession>A0A1P8VIV6</accession>
<dbReference type="InterPro" id="IPR009479">
    <property type="entry name" value="Herpes_U55"/>
</dbReference>
<evidence type="ECO:0000313" key="2">
    <source>
        <dbReference type="Proteomes" id="UP000202182"/>
    </source>
</evidence>
<gene>
    <name evidence="1" type="primary">ORF71</name>
    <name evidence="1" type="ORF">MRV_0075</name>
</gene>
<dbReference type="EMBL" id="KY355735">
    <property type="protein sequence ID" value="APZ76286.1"/>
    <property type="molecule type" value="Genomic_DNA"/>
</dbReference>
<dbReference type="Proteomes" id="UP000202182">
    <property type="component" value="Segment"/>
</dbReference>
<name>A0A1P8VIV6_9BETA</name>